<evidence type="ECO:0000313" key="3">
    <source>
        <dbReference type="Proteomes" id="UP001597189"/>
    </source>
</evidence>
<dbReference type="RefSeq" id="WP_203644838.1">
    <property type="nucleotide sequence ID" value="NZ_BOLN01000004.1"/>
</dbReference>
<comment type="caution">
    <text evidence="2">The sequence shown here is derived from an EMBL/GenBank/DDBJ whole genome shotgun (WGS) entry which is preliminary data.</text>
</comment>
<keyword evidence="1" id="KW-0812">Transmembrane</keyword>
<dbReference type="EMBL" id="JBHTOD010000004">
    <property type="protein sequence ID" value="MFD1455399.1"/>
    <property type="molecule type" value="Genomic_DNA"/>
</dbReference>
<sequence length="95" mass="10563">MNKTSRRILIEMISGGLVTAIAMLLWGGFDAWIARADDITPLRVDFFHITFYRVTQAIGQFHGQIFPVNAGILLVIGAVLVVGLVELWRKLSHAN</sequence>
<gene>
    <name evidence="2" type="ORF">ACFQ44_06830</name>
</gene>
<keyword evidence="3" id="KW-1185">Reference proteome</keyword>
<dbReference type="InterPro" id="IPR046007">
    <property type="entry name" value="DUF5963"/>
</dbReference>
<dbReference type="NCBIfam" id="NF033904">
    <property type="entry name" value="LlsX_fam"/>
    <property type="match status" value="1"/>
</dbReference>
<proteinExistence type="predicted"/>
<keyword evidence="1" id="KW-0472">Membrane</keyword>
<dbReference type="Pfam" id="PF19388">
    <property type="entry name" value="DUF5963"/>
    <property type="match status" value="1"/>
</dbReference>
<evidence type="ECO:0000256" key="1">
    <source>
        <dbReference type="SAM" id="Phobius"/>
    </source>
</evidence>
<evidence type="ECO:0000313" key="2">
    <source>
        <dbReference type="EMBL" id="MFD1455399.1"/>
    </source>
</evidence>
<feature type="transmembrane region" description="Helical" evidence="1">
    <location>
        <begin position="12"/>
        <end position="34"/>
    </location>
</feature>
<name>A0ABW4D370_9LACO</name>
<feature type="transmembrane region" description="Helical" evidence="1">
    <location>
        <begin position="70"/>
        <end position="88"/>
    </location>
</feature>
<keyword evidence="1" id="KW-1133">Transmembrane helix</keyword>
<reference evidence="3" key="1">
    <citation type="journal article" date="2019" name="Int. J. Syst. Evol. Microbiol.">
        <title>The Global Catalogue of Microorganisms (GCM) 10K type strain sequencing project: providing services to taxonomists for standard genome sequencing and annotation.</title>
        <authorList>
            <consortium name="The Broad Institute Genomics Platform"/>
            <consortium name="The Broad Institute Genome Sequencing Center for Infectious Disease"/>
            <person name="Wu L."/>
            <person name="Ma J."/>
        </authorList>
    </citation>
    <scope>NUCLEOTIDE SEQUENCE [LARGE SCALE GENOMIC DNA]</scope>
    <source>
        <strain evidence="3">CCM 8979</strain>
    </source>
</reference>
<protein>
    <submittedName>
        <fullName evidence="2">LlsX family protein</fullName>
    </submittedName>
</protein>
<accession>A0ABW4D370</accession>
<dbReference type="Proteomes" id="UP001597189">
    <property type="component" value="Unassembled WGS sequence"/>
</dbReference>
<organism evidence="2 3">
    <name type="scientific">Levilactobacillus lanxiensis</name>
    <dbReference type="NCBI Taxonomy" id="2799568"/>
    <lineage>
        <taxon>Bacteria</taxon>
        <taxon>Bacillati</taxon>
        <taxon>Bacillota</taxon>
        <taxon>Bacilli</taxon>
        <taxon>Lactobacillales</taxon>
        <taxon>Lactobacillaceae</taxon>
        <taxon>Levilactobacillus</taxon>
    </lineage>
</organism>